<sequence>MTSLVQFSVISYQLSVFFGFQRLAFGVQFFEQMVFDDPILLLMRSKLTAASLKIPVP</sequence>
<gene>
    <name evidence="1" type="ORF">N44_01249</name>
</gene>
<proteinExistence type="predicted"/>
<evidence type="ECO:0000313" key="1">
    <source>
        <dbReference type="EMBL" id="GAL92691.1"/>
    </source>
</evidence>
<organism evidence="1 2">
    <name type="scientific">Microcystis aeruginosa NIES-44</name>
    <dbReference type="NCBI Taxonomy" id="449439"/>
    <lineage>
        <taxon>Bacteria</taxon>
        <taxon>Bacillati</taxon>
        <taxon>Cyanobacteriota</taxon>
        <taxon>Cyanophyceae</taxon>
        <taxon>Oscillatoriophycideae</taxon>
        <taxon>Chroococcales</taxon>
        <taxon>Microcystaceae</taxon>
        <taxon>Microcystis</taxon>
    </lineage>
</organism>
<reference evidence="2" key="1">
    <citation type="journal article" date="2015" name="Genome">
        <title>Whole Genome Sequence of the Non-Microcystin-Producing Microcystis aeruginosa Strain NIES-44.</title>
        <authorList>
            <person name="Okano K."/>
            <person name="Miyata N."/>
            <person name="Ozaki Y."/>
        </authorList>
    </citation>
    <scope>NUCLEOTIDE SEQUENCE [LARGE SCALE GENOMIC DNA]</scope>
    <source>
        <strain evidence="2">NIES-44</strain>
    </source>
</reference>
<accession>A0A0A1VTQ2</accession>
<protein>
    <submittedName>
        <fullName evidence="1">Uncharacterized protein</fullName>
    </submittedName>
</protein>
<dbReference type="AlphaFoldDB" id="A0A0A1VTQ2"/>
<dbReference type="Proteomes" id="UP000030321">
    <property type="component" value="Unassembled WGS sequence"/>
</dbReference>
<dbReference type="EMBL" id="BBPA01000024">
    <property type="protein sequence ID" value="GAL92691.1"/>
    <property type="molecule type" value="Genomic_DNA"/>
</dbReference>
<evidence type="ECO:0000313" key="2">
    <source>
        <dbReference type="Proteomes" id="UP000030321"/>
    </source>
</evidence>
<comment type="caution">
    <text evidence="1">The sequence shown here is derived from an EMBL/GenBank/DDBJ whole genome shotgun (WGS) entry which is preliminary data.</text>
</comment>
<name>A0A0A1VTQ2_MICAE</name>